<protein>
    <submittedName>
        <fullName evidence="1">Uncharacterized protein</fullName>
    </submittedName>
</protein>
<gene>
    <name evidence="1" type="ORF">P691DRAFT_791497</name>
</gene>
<dbReference type="EMBL" id="MU151940">
    <property type="protein sequence ID" value="KAF9441355.1"/>
    <property type="molecule type" value="Genomic_DNA"/>
</dbReference>
<organism evidence="1 2">
    <name type="scientific">Macrolepiota fuliginosa MF-IS2</name>
    <dbReference type="NCBI Taxonomy" id="1400762"/>
    <lineage>
        <taxon>Eukaryota</taxon>
        <taxon>Fungi</taxon>
        <taxon>Dikarya</taxon>
        <taxon>Basidiomycota</taxon>
        <taxon>Agaricomycotina</taxon>
        <taxon>Agaricomycetes</taxon>
        <taxon>Agaricomycetidae</taxon>
        <taxon>Agaricales</taxon>
        <taxon>Agaricineae</taxon>
        <taxon>Agaricaceae</taxon>
        <taxon>Macrolepiota</taxon>
    </lineage>
</organism>
<dbReference type="Proteomes" id="UP000807342">
    <property type="component" value="Unassembled WGS sequence"/>
</dbReference>
<keyword evidence="2" id="KW-1185">Reference proteome</keyword>
<comment type="caution">
    <text evidence="1">The sequence shown here is derived from an EMBL/GenBank/DDBJ whole genome shotgun (WGS) entry which is preliminary data.</text>
</comment>
<dbReference type="AlphaFoldDB" id="A0A9P6BXD9"/>
<proteinExistence type="predicted"/>
<reference evidence="1" key="1">
    <citation type="submission" date="2020-11" db="EMBL/GenBank/DDBJ databases">
        <authorList>
            <consortium name="DOE Joint Genome Institute"/>
            <person name="Ahrendt S."/>
            <person name="Riley R."/>
            <person name="Andreopoulos W."/>
            <person name="Labutti K."/>
            <person name="Pangilinan J."/>
            <person name="Ruiz-Duenas F.J."/>
            <person name="Barrasa J.M."/>
            <person name="Sanchez-Garcia M."/>
            <person name="Camarero S."/>
            <person name="Miyauchi S."/>
            <person name="Serrano A."/>
            <person name="Linde D."/>
            <person name="Babiker R."/>
            <person name="Drula E."/>
            <person name="Ayuso-Fernandez I."/>
            <person name="Pacheco R."/>
            <person name="Padilla G."/>
            <person name="Ferreira P."/>
            <person name="Barriuso J."/>
            <person name="Kellner H."/>
            <person name="Castanera R."/>
            <person name="Alfaro M."/>
            <person name="Ramirez L."/>
            <person name="Pisabarro A.G."/>
            <person name="Kuo A."/>
            <person name="Tritt A."/>
            <person name="Lipzen A."/>
            <person name="He G."/>
            <person name="Yan M."/>
            <person name="Ng V."/>
            <person name="Cullen D."/>
            <person name="Martin F."/>
            <person name="Rosso M.-N."/>
            <person name="Henrissat B."/>
            <person name="Hibbett D."/>
            <person name="Martinez A.T."/>
            <person name="Grigoriev I.V."/>
        </authorList>
    </citation>
    <scope>NUCLEOTIDE SEQUENCE</scope>
    <source>
        <strain evidence="1">MF-IS2</strain>
    </source>
</reference>
<evidence type="ECO:0000313" key="2">
    <source>
        <dbReference type="Proteomes" id="UP000807342"/>
    </source>
</evidence>
<sequence length="186" mass="20958">MERGAIKERVCYLSNASLRVVEKWYLGMQTRHDAQGQQSTIVLRVKIKGGWVKAHNGLSCLTGHGLEGQCGGEKAVMGRQTQTMAFLLLPSWSHWPVQAHSRFREWQNSQTNLPRQDWVWVWVENAWGGWGRSQQKGKRDEKMKMVEIVGLTGMGVTTNDSVQSELVKAHLSAPNVGKFISCAYFG</sequence>
<name>A0A9P6BXD9_9AGAR</name>
<evidence type="ECO:0000313" key="1">
    <source>
        <dbReference type="EMBL" id="KAF9441355.1"/>
    </source>
</evidence>
<accession>A0A9P6BXD9</accession>